<reference evidence="3" key="1">
    <citation type="submission" date="2022-11" db="UniProtKB">
        <authorList>
            <consortium name="WormBaseParasite"/>
        </authorList>
    </citation>
    <scope>IDENTIFICATION</scope>
</reference>
<evidence type="ECO:0000256" key="1">
    <source>
        <dbReference type="SAM" id="Phobius"/>
    </source>
</evidence>
<protein>
    <submittedName>
        <fullName evidence="3">Uncharacterized protein</fullName>
    </submittedName>
</protein>
<keyword evidence="2" id="KW-1185">Reference proteome</keyword>
<dbReference type="AlphaFoldDB" id="A0A914MKC3"/>
<dbReference type="Pfam" id="PF10317">
    <property type="entry name" value="7TM_GPCR_Srd"/>
    <property type="match status" value="1"/>
</dbReference>
<keyword evidence="1" id="KW-0472">Membrane</keyword>
<proteinExistence type="predicted"/>
<accession>A0A914MKC3</accession>
<evidence type="ECO:0000313" key="2">
    <source>
        <dbReference type="Proteomes" id="UP000887563"/>
    </source>
</evidence>
<keyword evidence="1" id="KW-1133">Transmembrane helix</keyword>
<keyword evidence="1" id="KW-0812">Transmembrane</keyword>
<evidence type="ECO:0000313" key="3">
    <source>
        <dbReference type="WBParaSite" id="Minc3s02075g28122"/>
    </source>
</evidence>
<dbReference type="Proteomes" id="UP000887563">
    <property type="component" value="Unplaced"/>
</dbReference>
<dbReference type="InterPro" id="IPR019421">
    <property type="entry name" value="7TM_GPCR_serpentine_rcpt_Srd"/>
</dbReference>
<feature type="transmembrane region" description="Helical" evidence="1">
    <location>
        <begin position="150"/>
        <end position="178"/>
    </location>
</feature>
<sequence>MIIPLLILNVCSFISNYPTTEHLTNYELAKTLELDNYTIENYVVGQRTRTNDLSNFTSNYASALTIINYIIIIFCGIGIQIRVYRHCKGVEMTQLRNMNKQLSIVLGAQVKYGINTMPCILEPKAILPLITYISNLFGNLNFLFNLPGLYSSSIVIFLTSSFGSLVAVLNPIVTILSVRNYRQIIFRCKNNSNINQVAPMPETSMPDRTIQYIS</sequence>
<feature type="transmembrane region" description="Helical" evidence="1">
    <location>
        <begin position="60"/>
        <end position="79"/>
    </location>
</feature>
<dbReference type="WBParaSite" id="Minc3s02075g28122">
    <property type="protein sequence ID" value="Minc3s02075g28122"/>
    <property type="gene ID" value="Minc3s02075g28122"/>
</dbReference>
<name>A0A914MKC3_MELIC</name>
<organism evidence="2 3">
    <name type="scientific">Meloidogyne incognita</name>
    <name type="common">Southern root-knot nematode worm</name>
    <name type="synonym">Oxyuris incognita</name>
    <dbReference type="NCBI Taxonomy" id="6306"/>
    <lineage>
        <taxon>Eukaryota</taxon>
        <taxon>Metazoa</taxon>
        <taxon>Ecdysozoa</taxon>
        <taxon>Nematoda</taxon>
        <taxon>Chromadorea</taxon>
        <taxon>Rhabditida</taxon>
        <taxon>Tylenchina</taxon>
        <taxon>Tylenchomorpha</taxon>
        <taxon>Tylenchoidea</taxon>
        <taxon>Meloidogynidae</taxon>
        <taxon>Meloidogyninae</taxon>
        <taxon>Meloidogyne</taxon>
        <taxon>Meloidogyne incognita group</taxon>
    </lineage>
</organism>
<feature type="transmembrane region" description="Helical" evidence="1">
    <location>
        <begin position="125"/>
        <end position="144"/>
    </location>
</feature>